<feature type="domain" description="Tyr recombinase" evidence="6">
    <location>
        <begin position="181"/>
        <end position="402"/>
    </location>
</feature>
<accession>A0A5N6C1V3</accession>
<feature type="domain" description="Core-binding (CB)" evidence="7">
    <location>
        <begin position="79"/>
        <end position="158"/>
    </location>
</feature>
<evidence type="ECO:0000313" key="9">
    <source>
        <dbReference type="Proteomes" id="UP000313066"/>
    </source>
</evidence>
<dbReference type="InterPro" id="IPR010998">
    <property type="entry name" value="Integrase_recombinase_N"/>
</dbReference>
<name>A0A5N6C1V3_9ACTN</name>
<dbReference type="Gene3D" id="1.10.150.130">
    <property type="match status" value="1"/>
</dbReference>
<dbReference type="GO" id="GO:0015074">
    <property type="term" value="P:DNA integration"/>
    <property type="evidence" value="ECO:0007669"/>
    <property type="project" value="UniProtKB-KW"/>
</dbReference>
<protein>
    <submittedName>
        <fullName evidence="8">Tyrosine-type recombinase/integrase</fullName>
    </submittedName>
</protein>
<evidence type="ECO:0000256" key="1">
    <source>
        <dbReference type="ARBA" id="ARBA00008857"/>
    </source>
</evidence>
<keyword evidence="9" id="KW-1185">Reference proteome</keyword>
<dbReference type="CDD" id="cd01189">
    <property type="entry name" value="INT_ICEBs1_C_like"/>
    <property type="match status" value="1"/>
</dbReference>
<sequence>MAYVKDLWTKTVRRPDGRTEKVRTSRYGGGKRWLAVWLDPDGKEVSAAFDRKADAEKKAASMGTDVNRGEYIDPNAGKMLFGDIAARWLDSRIVDPSTKIRYEYIYRLHVGPAFARRQVKSILPSHVQAWISDLNERYGPSTIETSFLVLQGVLELAVADEAIRKNPARSPIVQVPKRSGEELIAWSDERVHAVIHAHPDLFRLIPIIAASCGLRQGELFGLALEDVDFDEGIVRVRRQIKKLGRDHVFALPKNDRERMDPLPQWAAEAIKRHVNAYPPLACSLPWEKLNGPLRTHNLLFRWTDDKFIRARGYSELVWKPSLVAAGVIPDAEKDARARKRFTTSRKEGLHQLRHYYASVMLAGGVSVKELAEYLGHADPGFTLRVYAHMMPGSHDRARKAIDDRLFRPRAVSGDQVATG</sequence>
<dbReference type="Pfam" id="PF14659">
    <property type="entry name" value="Phage_int_SAM_3"/>
    <property type="match status" value="1"/>
</dbReference>
<dbReference type="InterPro" id="IPR013762">
    <property type="entry name" value="Integrase-like_cat_sf"/>
</dbReference>
<proteinExistence type="inferred from homology"/>
<dbReference type="InterPro" id="IPR044068">
    <property type="entry name" value="CB"/>
</dbReference>
<dbReference type="InterPro" id="IPR004107">
    <property type="entry name" value="Integrase_SAM-like_N"/>
</dbReference>
<dbReference type="GO" id="GO:0006310">
    <property type="term" value="P:DNA recombination"/>
    <property type="evidence" value="ECO:0007669"/>
    <property type="project" value="UniProtKB-KW"/>
</dbReference>
<evidence type="ECO:0000259" key="6">
    <source>
        <dbReference type="PROSITE" id="PS51898"/>
    </source>
</evidence>
<dbReference type="PROSITE" id="PS51898">
    <property type="entry name" value="TYR_RECOMBINASE"/>
    <property type="match status" value="1"/>
</dbReference>
<dbReference type="RefSeq" id="WP_139573418.1">
    <property type="nucleotide sequence ID" value="NZ_VDMA02000003.1"/>
</dbReference>
<dbReference type="GO" id="GO:0003677">
    <property type="term" value="F:DNA binding"/>
    <property type="evidence" value="ECO:0007669"/>
    <property type="project" value="UniProtKB-UniRule"/>
</dbReference>
<keyword evidence="3 5" id="KW-0238">DNA-binding</keyword>
<dbReference type="SUPFAM" id="SSF56349">
    <property type="entry name" value="DNA breaking-rejoining enzymes"/>
    <property type="match status" value="1"/>
</dbReference>
<dbReference type="EMBL" id="VDMA02000003">
    <property type="protein sequence ID" value="KAB8186490.1"/>
    <property type="molecule type" value="Genomic_DNA"/>
</dbReference>
<dbReference type="PANTHER" id="PTHR30349:SF64">
    <property type="entry name" value="PROPHAGE INTEGRASE INTD-RELATED"/>
    <property type="match status" value="1"/>
</dbReference>
<dbReference type="InterPro" id="IPR011010">
    <property type="entry name" value="DNA_brk_join_enz"/>
</dbReference>
<dbReference type="PROSITE" id="PS51900">
    <property type="entry name" value="CB"/>
    <property type="match status" value="1"/>
</dbReference>
<dbReference type="PANTHER" id="PTHR30349">
    <property type="entry name" value="PHAGE INTEGRASE-RELATED"/>
    <property type="match status" value="1"/>
</dbReference>
<reference evidence="8 9" key="1">
    <citation type="submission" date="2019-10" db="EMBL/GenBank/DDBJ databases">
        <title>Nonomuraea sp. nov., isolated from Phyllanthus amarus.</title>
        <authorList>
            <person name="Klykleung N."/>
            <person name="Tanasupawat S."/>
        </authorList>
    </citation>
    <scope>NUCLEOTIDE SEQUENCE [LARGE SCALE GENOMIC DNA]</scope>
    <source>
        <strain evidence="8 9">CR1-09</strain>
    </source>
</reference>
<dbReference type="InterPro" id="IPR050090">
    <property type="entry name" value="Tyrosine_recombinase_XerCD"/>
</dbReference>
<dbReference type="AlphaFoldDB" id="A0A5N6C1V3"/>
<evidence type="ECO:0000256" key="2">
    <source>
        <dbReference type="ARBA" id="ARBA00022908"/>
    </source>
</evidence>
<dbReference type="Proteomes" id="UP000313066">
    <property type="component" value="Unassembled WGS sequence"/>
</dbReference>
<organism evidence="8 9">
    <name type="scientific">Microbispora catharanthi</name>
    <dbReference type="NCBI Taxonomy" id="1712871"/>
    <lineage>
        <taxon>Bacteria</taxon>
        <taxon>Bacillati</taxon>
        <taxon>Actinomycetota</taxon>
        <taxon>Actinomycetes</taxon>
        <taxon>Streptosporangiales</taxon>
        <taxon>Streptosporangiaceae</taxon>
        <taxon>Microbispora</taxon>
    </lineage>
</organism>
<evidence type="ECO:0000256" key="3">
    <source>
        <dbReference type="ARBA" id="ARBA00023125"/>
    </source>
</evidence>
<evidence type="ECO:0000259" key="7">
    <source>
        <dbReference type="PROSITE" id="PS51900"/>
    </source>
</evidence>
<gene>
    <name evidence="8" type="ORF">FH610_006750</name>
</gene>
<keyword evidence="4" id="KW-0233">DNA recombination</keyword>
<keyword evidence="2" id="KW-0229">DNA integration</keyword>
<dbReference type="Pfam" id="PF00589">
    <property type="entry name" value="Phage_integrase"/>
    <property type="match status" value="1"/>
</dbReference>
<evidence type="ECO:0000313" key="8">
    <source>
        <dbReference type="EMBL" id="KAB8186490.1"/>
    </source>
</evidence>
<evidence type="ECO:0000256" key="5">
    <source>
        <dbReference type="PROSITE-ProRule" id="PRU01248"/>
    </source>
</evidence>
<evidence type="ECO:0000256" key="4">
    <source>
        <dbReference type="ARBA" id="ARBA00023172"/>
    </source>
</evidence>
<dbReference type="InterPro" id="IPR002104">
    <property type="entry name" value="Integrase_catalytic"/>
</dbReference>
<comment type="similarity">
    <text evidence="1">Belongs to the 'phage' integrase family.</text>
</comment>
<comment type="caution">
    <text evidence="8">The sequence shown here is derived from an EMBL/GenBank/DDBJ whole genome shotgun (WGS) entry which is preliminary data.</text>
</comment>
<dbReference type="Gene3D" id="1.10.443.10">
    <property type="entry name" value="Intergrase catalytic core"/>
    <property type="match status" value="1"/>
</dbReference>